<dbReference type="AlphaFoldDB" id="A0A1I7HAI6"/>
<sequence>MEYSLEELKNRYRAIRLFEEGSEEEEKKRVGQTVCGFDFDPGHCRLCMYHDTCAGRIRGARSAGWQRRMQSFRALNELELAIRNSLNEKQSRQEPPGAGGSELPRRRRYGRPDPEEEQLLALLAKVLRTLARSPVVQNTNDANRAEEACRIFKDLYYSTGDPEYREQMESCRLLVSRMR</sequence>
<keyword evidence="3" id="KW-1185">Reference proteome</keyword>
<gene>
    <name evidence="2" type="ORF">SAMN05216508_11430</name>
</gene>
<dbReference type="Proteomes" id="UP000198817">
    <property type="component" value="Unassembled WGS sequence"/>
</dbReference>
<feature type="region of interest" description="Disordered" evidence="1">
    <location>
        <begin position="86"/>
        <end position="111"/>
    </location>
</feature>
<evidence type="ECO:0000256" key="1">
    <source>
        <dbReference type="SAM" id="MobiDB-lite"/>
    </source>
</evidence>
<evidence type="ECO:0000313" key="2">
    <source>
        <dbReference type="EMBL" id="SFU57765.1"/>
    </source>
</evidence>
<proteinExistence type="predicted"/>
<dbReference type="RefSeq" id="WP_090471371.1">
    <property type="nucleotide sequence ID" value="NZ_FOWF01000015.1"/>
</dbReference>
<name>A0A1I7HAI6_9FIRM</name>
<dbReference type="EMBL" id="FPBT01000014">
    <property type="protein sequence ID" value="SFU57765.1"/>
    <property type="molecule type" value="Genomic_DNA"/>
</dbReference>
<accession>A0A1I7HAI6</accession>
<protein>
    <submittedName>
        <fullName evidence="2">Uncharacterized protein</fullName>
    </submittedName>
</protein>
<organism evidence="2 3">
    <name type="scientific">Eubacterium pyruvativorans</name>
    <dbReference type="NCBI Taxonomy" id="155865"/>
    <lineage>
        <taxon>Bacteria</taxon>
        <taxon>Bacillati</taxon>
        <taxon>Bacillota</taxon>
        <taxon>Clostridia</taxon>
        <taxon>Eubacteriales</taxon>
        <taxon>Eubacteriaceae</taxon>
        <taxon>Eubacterium</taxon>
    </lineage>
</organism>
<evidence type="ECO:0000313" key="3">
    <source>
        <dbReference type="Proteomes" id="UP000198817"/>
    </source>
</evidence>
<reference evidence="2 3" key="1">
    <citation type="submission" date="2016-10" db="EMBL/GenBank/DDBJ databases">
        <authorList>
            <person name="de Groot N.N."/>
        </authorList>
    </citation>
    <scope>NUCLEOTIDE SEQUENCE [LARGE SCALE GENOMIC DNA]</scope>
    <source>
        <strain evidence="2 3">KHGC13</strain>
    </source>
</reference>